<accession>A0A7K1L7L6</accession>
<organism evidence="2 3">
    <name type="scientific">Actinomadura litoris</name>
    <dbReference type="NCBI Taxonomy" id="2678616"/>
    <lineage>
        <taxon>Bacteria</taxon>
        <taxon>Bacillati</taxon>
        <taxon>Actinomycetota</taxon>
        <taxon>Actinomycetes</taxon>
        <taxon>Streptosporangiales</taxon>
        <taxon>Thermomonosporaceae</taxon>
        <taxon>Actinomadura</taxon>
    </lineage>
</organism>
<dbReference type="Gene3D" id="3.40.50.150">
    <property type="entry name" value="Vaccinia Virus protein VP39"/>
    <property type="match status" value="1"/>
</dbReference>
<reference evidence="2 3" key="1">
    <citation type="submission" date="2019-11" db="EMBL/GenBank/DDBJ databases">
        <authorList>
            <person name="Cao P."/>
        </authorList>
    </citation>
    <scope>NUCLEOTIDE SEQUENCE [LARGE SCALE GENOMIC DNA]</scope>
    <source>
        <strain evidence="2 3">NEAU-AAG5</strain>
    </source>
</reference>
<keyword evidence="2" id="KW-0808">Transferase</keyword>
<dbReference type="InterPro" id="IPR052514">
    <property type="entry name" value="SAM-dependent_MTase"/>
</dbReference>
<dbReference type="NCBIfam" id="TIGR01444">
    <property type="entry name" value="fkbM_fam"/>
    <property type="match status" value="1"/>
</dbReference>
<dbReference type="PANTHER" id="PTHR34203">
    <property type="entry name" value="METHYLTRANSFERASE, FKBM FAMILY PROTEIN"/>
    <property type="match status" value="1"/>
</dbReference>
<sequence length="281" mass="30386">MAAAPSLVECDGLTWTVRPGSGDRIGPGPHEQDIWRLLRSFAEPGSVFIDAGAHVGHFALRMAGAFATVVAIEPNPDALRTLRANIRLNGIGNIDVRPLAVYETRTTVRLWDPFNMPAGACTRSLATGEPARPPADCKISALYNGGDGYGAFLGEVEAVPIDLIASGVNGPIGFIKIDIEGHEGKALAGAAATVREHRPALLIEMHDPMYGAHIKDEVARELARHGYTWREFSLYQRSKLTDSDMCPYIYAEPVGAGRAQEFLDFAEHVNKDAASRWVTTP</sequence>
<evidence type="ECO:0000313" key="3">
    <source>
        <dbReference type="Proteomes" id="UP000432015"/>
    </source>
</evidence>
<proteinExistence type="predicted"/>
<dbReference type="SUPFAM" id="SSF53335">
    <property type="entry name" value="S-adenosyl-L-methionine-dependent methyltransferases"/>
    <property type="match status" value="1"/>
</dbReference>
<dbReference type="PANTHER" id="PTHR34203:SF15">
    <property type="entry name" value="SLL1173 PROTEIN"/>
    <property type="match status" value="1"/>
</dbReference>
<dbReference type="GO" id="GO:0032259">
    <property type="term" value="P:methylation"/>
    <property type="evidence" value="ECO:0007669"/>
    <property type="project" value="UniProtKB-KW"/>
</dbReference>
<dbReference type="CDD" id="cd02440">
    <property type="entry name" value="AdoMet_MTases"/>
    <property type="match status" value="1"/>
</dbReference>
<evidence type="ECO:0000259" key="1">
    <source>
        <dbReference type="Pfam" id="PF05050"/>
    </source>
</evidence>
<dbReference type="RefSeq" id="WP_156219572.1">
    <property type="nucleotide sequence ID" value="NZ_WOFH01000011.1"/>
</dbReference>
<dbReference type="GO" id="GO:0008168">
    <property type="term" value="F:methyltransferase activity"/>
    <property type="evidence" value="ECO:0007669"/>
    <property type="project" value="UniProtKB-KW"/>
</dbReference>
<comment type="caution">
    <text evidence="2">The sequence shown here is derived from an EMBL/GenBank/DDBJ whole genome shotgun (WGS) entry which is preliminary data.</text>
</comment>
<dbReference type="AlphaFoldDB" id="A0A7K1L7L6"/>
<dbReference type="InterPro" id="IPR006342">
    <property type="entry name" value="FkbM_mtfrase"/>
</dbReference>
<dbReference type="Proteomes" id="UP000432015">
    <property type="component" value="Unassembled WGS sequence"/>
</dbReference>
<keyword evidence="2" id="KW-0489">Methyltransferase</keyword>
<dbReference type="InterPro" id="IPR029063">
    <property type="entry name" value="SAM-dependent_MTases_sf"/>
</dbReference>
<dbReference type="Pfam" id="PF05050">
    <property type="entry name" value="Methyltransf_21"/>
    <property type="match status" value="1"/>
</dbReference>
<protein>
    <submittedName>
        <fullName evidence="2">FkbM family methyltransferase</fullName>
    </submittedName>
</protein>
<name>A0A7K1L7L6_9ACTN</name>
<gene>
    <name evidence="2" type="ORF">GNZ18_28120</name>
</gene>
<dbReference type="EMBL" id="WOFH01000011">
    <property type="protein sequence ID" value="MUN40437.1"/>
    <property type="molecule type" value="Genomic_DNA"/>
</dbReference>
<feature type="domain" description="Methyltransferase FkbM" evidence="1">
    <location>
        <begin position="50"/>
        <end position="227"/>
    </location>
</feature>
<evidence type="ECO:0000313" key="2">
    <source>
        <dbReference type="EMBL" id="MUN40437.1"/>
    </source>
</evidence>
<keyword evidence="3" id="KW-1185">Reference proteome</keyword>